<accession>A0A447UKL5</accession>
<sequence length="93" mass="10220">MNADYLALIQHSLNTHISVTVWKNQESAIHALKAGEVDMVLTGLESRPFTEEGILSSQPLVHSWPNFSDVVSQCHGSLAECAKHPGRYCESLS</sequence>
<gene>
    <name evidence="1" type="primary">evgS_1</name>
    <name evidence="1" type="ORF">NCTC11075_02045</name>
</gene>
<evidence type="ECO:0000313" key="2">
    <source>
        <dbReference type="Proteomes" id="UP000270272"/>
    </source>
</evidence>
<dbReference type="EMBL" id="LR134204">
    <property type="protein sequence ID" value="VEB89032.1"/>
    <property type="molecule type" value="Genomic_DNA"/>
</dbReference>
<protein>
    <submittedName>
        <fullName evidence="1">Sensor protein evgS</fullName>
        <ecNumber evidence="1">2.7.13.3</ecNumber>
    </submittedName>
</protein>
<organism evidence="1 2">
    <name type="scientific">Citrobacter koseri</name>
    <name type="common">Citrobacter diversus</name>
    <dbReference type="NCBI Taxonomy" id="545"/>
    <lineage>
        <taxon>Bacteria</taxon>
        <taxon>Pseudomonadati</taxon>
        <taxon>Pseudomonadota</taxon>
        <taxon>Gammaproteobacteria</taxon>
        <taxon>Enterobacterales</taxon>
        <taxon>Enterobacteriaceae</taxon>
        <taxon>Citrobacter</taxon>
    </lineage>
</organism>
<dbReference type="GO" id="GO:0004673">
    <property type="term" value="F:protein histidine kinase activity"/>
    <property type="evidence" value="ECO:0007669"/>
    <property type="project" value="UniProtKB-EC"/>
</dbReference>
<dbReference type="Gene3D" id="3.40.190.10">
    <property type="entry name" value="Periplasmic binding protein-like II"/>
    <property type="match status" value="1"/>
</dbReference>
<keyword evidence="1" id="KW-0808">Transferase</keyword>
<proteinExistence type="predicted"/>
<name>A0A447UKL5_CITKO</name>
<dbReference type="AlphaFoldDB" id="A0A447UKL5"/>
<dbReference type="EC" id="2.7.13.3" evidence="1"/>
<evidence type="ECO:0000313" key="1">
    <source>
        <dbReference type="EMBL" id="VEB89032.1"/>
    </source>
</evidence>
<reference evidence="1 2" key="1">
    <citation type="submission" date="2018-12" db="EMBL/GenBank/DDBJ databases">
        <authorList>
            <consortium name="Pathogen Informatics"/>
        </authorList>
    </citation>
    <scope>NUCLEOTIDE SEQUENCE [LARGE SCALE GENOMIC DNA]</scope>
    <source>
        <strain evidence="1 2">NCTC11075</strain>
    </source>
</reference>
<dbReference type="Proteomes" id="UP000270272">
    <property type="component" value="Chromosome"/>
</dbReference>